<feature type="compositionally biased region" description="Polar residues" evidence="4">
    <location>
        <begin position="64"/>
        <end position="82"/>
    </location>
</feature>
<feature type="repeat" description="ANK" evidence="3">
    <location>
        <begin position="470"/>
        <end position="493"/>
    </location>
</feature>
<dbReference type="Pfam" id="PF24883">
    <property type="entry name" value="NPHP3_N"/>
    <property type="match status" value="1"/>
</dbReference>
<dbReference type="Proteomes" id="UP000566819">
    <property type="component" value="Unassembled WGS sequence"/>
</dbReference>
<dbReference type="PANTHER" id="PTHR24198">
    <property type="entry name" value="ANKYRIN REPEAT AND PROTEIN KINASE DOMAIN-CONTAINING PROTEIN"/>
    <property type="match status" value="1"/>
</dbReference>
<dbReference type="PANTHER" id="PTHR24198:SF165">
    <property type="entry name" value="ANKYRIN REPEAT-CONTAINING PROTEIN-RELATED"/>
    <property type="match status" value="1"/>
</dbReference>
<evidence type="ECO:0000313" key="7">
    <source>
        <dbReference type="Proteomes" id="UP000566819"/>
    </source>
</evidence>
<dbReference type="InterPro" id="IPR056884">
    <property type="entry name" value="NPHP3-like_N"/>
</dbReference>
<dbReference type="SMART" id="SM00248">
    <property type="entry name" value="ANK"/>
    <property type="match status" value="3"/>
</dbReference>
<keyword evidence="7" id="KW-1185">Reference proteome</keyword>
<feature type="repeat" description="ANK" evidence="3">
    <location>
        <begin position="437"/>
        <end position="461"/>
    </location>
</feature>
<evidence type="ECO:0000256" key="2">
    <source>
        <dbReference type="ARBA" id="ARBA00023043"/>
    </source>
</evidence>
<feature type="region of interest" description="Disordered" evidence="4">
    <location>
        <begin position="37"/>
        <end position="86"/>
    </location>
</feature>
<dbReference type="Pfam" id="PF12796">
    <property type="entry name" value="Ank_2"/>
    <property type="match status" value="1"/>
</dbReference>
<dbReference type="PROSITE" id="PS50088">
    <property type="entry name" value="ANK_REPEAT"/>
    <property type="match status" value="2"/>
</dbReference>
<protein>
    <recommendedName>
        <fullName evidence="5">Nephrocystin 3-like N-terminal domain-containing protein</fullName>
    </recommendedName>
</protein>
<dbReference type="Gene3D" id="1.25.40.20">
    <property type="entry name" value="Ankyrin repeat-containing domain"/>
    <property type="match status" value="1"/>
</dbReference>
<evidence type="ECO:0000259" key="5">
    <source>
        <dbReference type="Pfam" id="PF24883"/>
    </source>
</evidence>
<reference evidence="6 7" key="1">
    <citation type="submission" date="2020-03" db="EMBL/GenBank/DDBJ databases">
        <title>Draft Genome Sequence of Cudoniella acicularis.</title>
        <authorList>
            <person name="Buettner E."/>
            <person name="Kellner H."/>
        </authorList>
    </citation>
    <scope>NUCLEOTIDE SEQUENCE [LARGE SCALE GENOMIC DNA]</scope>
    <source>
        <strain evidence="6 7">DSM 108380</strain>
    </source>
</reference>
<evidence type="ECO:0000256" key="1">
    <source>
        <dbReference type="ARBA" id="ARBA00022737"/>
    </source>
</evidence>
<dbReference type="AlphaFoldDB" id="A0A8H4VLL2"/>
<proteinExistence type="predicted"/>
<keyword evidence="1" id="KW-0677">Repeat</keyword>
<sequence>MHVFNASTSVAHATFGSIKSFLYGKGGSLRKLFGKEKKKNDDRIRLAAGKPPTLEDPPGISTAVPHSTSHSPPQLTDSSPSCPTLPGQRLDHTLLQPDEITTAIDTANAIPVISISTPNTNIVEDELGGPEDAGHESAYSELETDQESKSLMRSYKILLNGDLKEGDDSYKTKTDSSNTPLSILRSLVEQLAWSPDGSKISELVEGIYQRETSKRNLECPLSIPDCLNLLVILINVPQPTAIILDGLGECTTPNVLLWKLADAVIVRTEPEKSSYDIRAYITCELERKERRNETVIDNTFSEWIKEMIRMRRVWCDVKLSHRRVLSWLLFVLPIINIARVNRGVADSEIDNHLSKAQSDMATLSSHDTTALSAYMEKTYFCERDQADRWENVSNFPSDGFKVQIMTITFLTCCVYGFEQVMVSARHIEGSIGYHNHNGLSGLALAAQYGNLGVLKLLLEHGIRDTCEANSGTTALHPACLRGDLEVVEWLLQNHPKDSLTPYVNAVDDHDRTALYVAVENNQHQIVGLLLKEPGINLRARGRKGNTALDLAWRISNDLYELLRSHIKDEKDRVNDKPATMAALYRSFVQGAT</sequence>
<dbReference type="PROSITE" id="PS50297">
    <property type="entry name" value="ANK_REP_REGION"/>
    <property type="match status" value="2"/>
</dbReference>
<name>A0A8H4VLL2_9HELO</name>
<keyword evidence="2 3" id="KW-0040">ANK repeat</keyword>
<feature type="domain" description="Nephrocystin 3-like N-terminal" evidence="5">
    <location>
        <begin position="171"/>
        <end position="264"/>
    </location>
</feature>
<dbReference type="InterPro" id="IPR002110">
    <property type="entry name" value="Ankyrin_rpt"/>
</dbReference>
<evidence type="ECO:0000256" key="4">
    <source>
        <dbReference type="SAM" id="MobiDB-lite"/>
    </source>
</evidence>
<dbReference type="OrthoDB" id="20872at2759"/>
<dbReference type="InterPro" id="IPR036770">
    <property type="entry name" value="Ankyrin_rpt-contain_sf"/>
</dbReference>
<accession>A0A8H4VLL2</accession>
<evidence type="ECO:0000256" key="3">
    <source>
        <dbReference type="PROSITE-ProRule" id="PRU00023"/>
    </source>
</evidence>
<gene>
    <name evidence="6" type="ORF">G7Y89_g15339</name>
</gene>
<evidence type="ECO:0000313" key="6">
    <source>
        <dbReference type="EMBL" id="KAF4614398.1"/>
    </source>
</evidence>
<comment type="caution">
    <text evidence="6">The sequence shown here is derived from an EMBL/GenBank/DDBJ whole genome shotgun (WGS) entry which is preliminary data.</text>
</comment>
<organism evidence="6 7">
    <name type="scientific">Cudoniella acicularis</name>
    <dbReference type="NCBI Taxonomy" id="354080"/>
    <lineage>
        <taxon>Eukaryota</taxon>
        <taxon>Fungi</taxon>
        <taxon>Dikarya</taxon>
        <taxon>Ascomycota</taxon>
        <taxon>Pezizomycotina</taxon>
        <taxon>Leotiomycetes</taxon>
        <taxon>Helotiales</taxon>
        <taxon>Tricladiaceae</taxon>
        <taxon>Cudoniella</taxon>
    </lineage>
</organism>
<dbReference type="Pfam" id="PF00023">
    <property type="entry name" value="Ank"/>
    <property type="match status" value="1"/>
</dbReference>
<dbReference type="EMBL" id="JAAMPI010002339">
    <property type="protein sequence ID" value="KAF4614398.1"/>
    <property type="molecule type" value="Genomic_DNA"/>
</dbReference>
<dbReference type="SUPFAM" id="SSF48403">
    <property type="entry name" value="Ankyrin repeat"/>
    <property type="match status" value="1"/>
</dbReference>